<sequence>MKPEDFLMGTHQTGWLEHAGVPLFVSDTRLRERKRLPRAAARWANDSGGFTELQKYGRWTVTAREYASRVRRYRDEIGNLAWAAPQDWMCEPIVIKGGRVGRQVFAGTKLSVLEHLRRTRDNAVELSMIAPDLPWAWAVQGYEPDDYLRCADMIEEAGIDLTSQPLVLVGSMCRRQGTAEAHRIILALRARGLRRLHILGAKILGLRRYGHLVTSSDSLAWSADAFYAAQKHPDNRLILCGGSHPKGGKNCANCLTYALQWRERVLATLNTTAMTSNLGVAA</sequence>
<reference evidence="2" key="2">
    <citation type="submission" date="2020-09" db="EMBL/GenBank/DDBJ databases">
        <authorList>
            <person name="Sun Q."/>
            <person name="Ohkuma M."/>
        </authorList>
    </citation>
    <scope>NUCLEOTIDE SEQUENCE</scope>
    <source>
        <strain evidence="2">JCM 3276</strain>
    </source>
</reference>
<dbReference type="RefSeq" id="WP_229787867.1">
    <property type="nucleotide sequence ID" value="NZ_BMRB01000016.1"/>
</dbReference>
<organism evidence="2 3">
    <name type="scientific">Actinokineospora fastidiosa</name>
    <dbReference type="NCBI Taxonomy" id="1816"/>
    <lineage>
        <taxon>Bacteria</taxon>
        <taxon>Bacillati</taxon>
        <taxon>Actinomycetota</taxon>
        <taxon>Actinomycetes</taxon>
        <taxon>Pseudonocardiales</taxon>
        <taxon>Pseudonocardiaceae</taxon>
        <taxon>Actinokineospora</taxon>
    </lineage>
</organism>
<evidence type="ECO:0000259" key="1">
    <source>
        <dbReference type="Pfam" id="PF23859"/>
    </source>
</evidence>
<comment type="caution">
    <text evidence="2">The sequence shown here is derived from an EMBL/GenBank/DDBJ whole genome shotgun (WGS) entry which is preliminary data.</text>
</comment>
<dbReference type="Pfam" id="PF23859">
    <property type="entry name" value="DpdA"/>
    <property type="match status" value="1"/>
</dbReference>
<dbReference type="AlphaFoldDB" id="A0A918GUD2"/>
<feature type="domain" description="DeoxyPurine in DNA protein A" evidence="1">
    <location>
        <begin position="4"/>
        <end position="269"/>
    </location>
</feature>
<proteinExistence type="predicted"/>
<dbReference type="Proteomes" id="UP000660680">
    <property type="component" value="Unassembled WGS sequence"/>
</dbReference>
<name>A0A918GUD2_9PSEU</name>
<evidence type="ECO:0000313" key="2">
    <source>
        <dbReference type="EMBL" id="GGS61423.1"/>
    </source>
</evidence>
<accession>A0A918GUD2</accession>
<protein>
    <recommendedName>
        <fullName evidence="1">DeoxyPurine in DNA protein A domain-containing protein</fullName>
    </recommendedName>
</protein>
<gene>
    <name evidence="2" type="ORF">GCM10010171_65300</name>
</gene>
<dbReference type="EMBL" id="BMRB01000016">
    <property type="protein sequence ID" value="GGS61423.1"/>
    <property type="molecule type" value="Genomic_DNA"/>
</dbReference>
<evidence type="ECO:0000313" key="3">
    <source>
        <dbReference type="Proteomes" id="UP000660680"/>
    </source>
</evidence>
<reference evidence="2" key="1">
    <citation type="journal article" date="2014" name="Int. J. Syst. Evol. Microbiol.">
        <title>Complete genome sequence of Corynebacterium casei LMG S-19264T (=DSM 44701T), isolated from a smear-ripened cheese.</title>
        <authorList>
            <consortium name="US DOE Joint Genome Institute (JGI-PGF)"/>
            <person name="Walter F."/>
            <person name="Albersmeier A."/>
            <person name="Kalinowski J."/>
            <person name="Ruckert C."/>
        </authorList>
    </citation>
    <scope>NUCLEOTIDE SEQUENCE</scope>
    <source>
        <strain evidence="2">JCM 3276</strain>
    </source>
</reference>
<dbReference type="InterPro" id="IPR055645">
    <property type="entry name" value="DpdA"/>
</dbReference>
<keyword evidence="3" id="KW-1185">Reference proteome</keyword>